<feature type="transmembrane region" description="Helical" evidence="10">
    <location>
        <begin position="342"/>
        <end position="362"/>
    </location>
</feature>
<evidence type="ECO:0000256" key="2">
    <source>
        <dbReference type="ARBA" id="ARBA00022448"/>
    </source>
</evidence>
<dbReference type="RefSeq" id="WP_024996996.1">
    <property type="nucleotide sequence ID" value="NZ_BAJS01000017.1"/>
</dbReference>
<dbReference type="STRING" id="1121097.GCA_000428125_00924"/>
<dbReference type="GO" id="GO:0005886">
    <property type="term" value="C:plasma membrane"/>
    <property type="evidence" value="ECO:0007669"/>
    <property type="project" value="UniProtKB-SubCell"/>
</dbReference>
<dbReference type="AlphaFoldDB" id="A0A069D4L7"/>
<dbReference type="PANTHER" id="PTHR32507">
    <property type="entry name" value="NA(+)/H(+) ANTIPORTER 1"/>
    <property type="match status" value="1"/>
</dbReference>
<dbReference type="InterPro" id="IPR006037">
    <property type="entry name" value="RCK_C"/>
</dbReference>
<evidence type="ECO:0000256" key="5">
    <source>
        <dbReference type="ARBA" id="ARBA00022538"/>
    </source>
</evidence>
<feature type="transmembrane region" description="Helical" evidence="10">
    <location>
        <begin position="29"/>
        <end position="46"/>
    </location>
</feature>
<dbReference type="GO" id="GO:0006813">
    <property type="term" value="P:potassium ion transport"/>
    <property type="evidence" value="ECO:0007669"/>
    <property type="project" value="UniProtKB-KW"/>
</dbReference>
<feature type="transmembrane region" description="Helical" evidence="10">
    <location>
        <begin position="88"/>
        <end position="112"/>
    </location>
</feature>
<keyword evidence="9 10" id="KW-0472">Membrane</keyword>
<feature type="transmembrane region" description="Helical" evidence="10">
    <location>
        <begin position="171"/>
        <end position="191"/>
    </location>
</feature>
<keyword evidence="2" id="KW-0813">Transport</keyword>
<dbReference type="Pfam" id="PF00999">
    <property type="entry name" value="Na_H_Exchanger"/>
    <property type="match status" value="1"/>
</dbReference>
<dbReference type="GO" id="GO:0015297">
    <property type="term" value="F:antiporter activity"/>
    <property type="evidence" value="ECO:0007669"/>
    <property type="project" value="UniProtKB-KW"/>
</dbReference>
<evidence type="ECO:0000256" key="9">
    <source>
        <dbReference type="ARBA" id="ARBA00023136"/>
    </source>
</evidence>
<evidence type="ECO:0000256" key="10">
    <source>
        <dbReference type="SAM" id="Phobius"/>
    </source>
</evidence>
<feature type="transmembrane region" description="Helical" evidence="10">
    <location>
        <begin position="228"/>
        <end position="245"/>
    </location>
</feature>
<evidence type="ECO:0000256" key="1">
    <source>
        <dbReference type="ARBA" id="ARBA00004651"/>
    </source>
</evidence>
<keyword evidence="8" id="KW-0406">Ion transport</keyword>
<dbReference type="PANTHER" id="PTHR32507:SF7">
    <property type="entry name" value="K(+)_H(+) ANTIPORTER NHAP2"/>
    <property type="match status" value="1"/>
</dbReference>
<evidence type="ECO:0000256" key="4">
    <source>
        <dbReference type="ARBA" id="ARBA00022475"/>
    </source>
</evidence>
<feature type="transmembrane region" description="Helical" evidence="10">
    <location>
        <begin position="6"/>
        <end position="22"/>
    </location>
</feature>
<gene>
    <name evidence="12" type="ORF">JCM15093_2527</name>
</gene>
<evidence type="ECO:0000313" key="12">
    <source>
        <dbReference type="EMBL" id="GAK37285.1"/>
    </source>
</evidence>
<name>A0A069D4L7_9BACE</name>
<keyword evidence="6 10" id="KW-0812">Transmembrane</keyword>
<evidence type="ECO:0000256" key="3">
    <source>
        <dbReference type="ARBA" id="ARBA00022449"/>
    </source>
</evidence>
<dbReference type="GO" id="GO:0008324">
    <property type="term" value="F:monoatomic cation transmembrane transporter activity"/>
    <property type="evidence" value="ECO:0007669"/>
    <property type="project" value="InterPro"/>
</dbReference>
<dbReference type="NCBIfam" id="NF003715">
    <property type="entry name" value="PRK05326.1-2"/>
    <property type="match status" value="1"/>
</dbReference>
<dbReference type="InterPro" id="IPR006153">
    <property type="entry name" value="Cation/H_exchanger_TM"/>
</dbReference>
<keyword evidence="4" id="KW-1003">Cell membrane</keyword>
<dbReference type="GO" id="GO:1902600">
    <property type="term" value="P:proton transmembrane transport"/>
    <property type="evidence" value="ECO:0007669"/>
    <property type="project" value="InterPro"/>
</dbReference>
<dbReference type="OrthoDB" id="9810759at2"/>
<dbReference type="Proteomes" id="UP000027601">
    <property type="component" value="Unassembled WGS sequence"/>
</dbReference>
<keyword evidence="3" id="KW-0050">Antiport</keyword>
<protein>
    <submittedName>
        <fullName evidence="12">Na(+)/H(+) antiporter</fullName>
    </submittedName>
</protein>
<feature type="transmembrane region" description="Helical" evidence="10">
    <location>
        <begin position="374"/>
        <end position="394"/>
    </location>
</feature>
<evidence type="ECO:0000256" key="6">
    <source>
        <dbReference type="ARBA" id="ARBA00022692"/>
    </source>
</evidence>
<sequence>MLFSVENMLLIGSVLLIISIVVGKTGYRFGVPALLLFLLVGMFFGSDGLGLQFNNTHQAQAIGMVALSVILFSGGMDTKVADIKPIMSAGVVLSTAGVLLTALFTGLFIWIISGMSFTNISFPLTTSLLLAATMSSTDSASVFAILRSQKMNLKHNLRPMLELESGSNDPMAYMLTIVLIQIILSGSMNAGEIAGNLAVQFLVGGAGGYILGKLTVLFLNKINIDNQSLYAILLLGCVFFTFTITDRLHGNGYLAVYIAGMVVGNKKIVFRKEIATFMDGMSWLFQIIMFLTLGLLVNPHEMLNVALVAILVGVFLILIGRPLSVFLCLLPFRKINFKSKLFVSWVGLRGAVPIIFATYPVVAGVEGSNSIFNIVFFITIVSLVVQGTSISFFARLLHLSAPLPQTGNEFGVELPEEIDSSLSDMTVTPEMIEQADTLKEMNLPQGTLVMIVKRGNEFLIPNGSLKLHVGDKLLLISEKEKS</sequence>
<evidence type="ECO:0000256" key="7">
    <source>
        <dbReference type="ARBA" id="ARBA00022989"/>
    </source>
</evidence>
<keyword evidence="5" id="KW-0633">Potassium transport</keyword>
<keyword evidence="13" id="KW-1185">Reference proteome</keyword>
<proteinExistence type="predicted"/>
<feature type="transmembrane region" description="Helical" evidence="10">
    <location>
        <begin position="281"/>
        <end position="299"/>
    </location>
</feature>
<feature type="transmembrane region" description="Helical" evidence="10">
    <location>
        <begin position="58"/>
        <end position="76"/>
    </location>
</feature>
<accession>A0A069D4L7</accession>
<dbReference type="eggNOG" id="COG3263">
    <property type="taxonomic scope" value="Bacteria"/>
</dbReference>
<dbReference type="Gene3D" id="1.20.1530.20">
    <property type="match status" value="1"/>
</dbReference>
<dbReference type="Gene3D" id="3.30.70.1450">
    <property type="entry name" value="Regulator of K+ conductance, C-terminal domain"/>
    <property type="match status" value="1"/>
</dbReference>
<keyword evidence="7 10" id="KW-1133">Transmembrane helix</keyword>
<comment type="caution">
    <text evidence="12">The sequence shown here is derived from an EMBL/GenBank/DDBJ whole genome shotgun (WGS) entry which is preliminary data.</text>
</comment>
<dbReference type="SUPFAM" id="SSF116726">
    <property type="entry name" value="TrkA C-terminal domain-like"/>
    <property type="match status" value="1"/>
</dbReference>
<evidence type="ECO:0000256" key="8">
    <source>
        <dbReference type="ARBA" id="ARBA00023065"/>
    </source>
</evidence>
<organism evidence="12 13">
    <name type="scientific">Bacteroides graminisolvens DSM 19988 = JCM 15093</name>
    <dbReference type="NCBI Taxonomy" id="1121097"/>
    <lineage>
        <taxon>Bacteria</taxon>
        <taxon>Pseudomonadati</taxon>
        <taxon>Bacteroidota</taxon>
        <taxon>Bacteroidia</taxon>
        <taxon>Bacteroidales</taxon>
        <taxon>Bacteroidaceae</taxon>
        <taxon>Bacteroides</taxon>
    </lineage>
</organism>
<feature type="transmembrane region" description="Helical" evidence="10">
    <location>
        <begin position="197"/>
        <end position="216"/>
    </location>
</feature>
<dbReference type="InterPro" id="IPR038770">
    <property type="entry name" value="Na+/solute_symporter_sf"/>
</dbReference>
<dbReference type="Pfam" id="PF02080">
    <property type="entry name" value="TrkA_C"/>
    <property type="match status" value="1"/>
</dbReference>
<feature type="transmembrane region" description="Helical" evidence="10">
    <location>
        <begin position="305"/>
        <end position="330"/>
    </location>
</feature>
<evidence type="ECO:0000313" key="13">
    <source>
        <dbReference type="Proteomes" id="UP000027601"/>
    </source>
</evidence>
<evidence type="ECO:0000259" key="11">
    <source>
        <dbReference type="PROSITE" id="PS51202"/>
    </source>
</evidence>
<reference evidence="12 13" key="1">
    <citation type="journal article" date="2015" name="Microbes Environ.">
        <title>Distribution and evolution of nitrogen fixation genes in the phylum bacteroidetes.</title>
        <authorList>
            <person name="Inoue J."/>
            <person name="Oshima K."/>
            <person name="Suda W."/>
            <person name="Sakamoto M."/>
            <person name="Iino T."/>
            <person name="Noda S."/>
            <person name="Hongoh Y."/>
            <person name="Hattori M."/>
            <person name="Ohkuma M."/>
        </authorList>
    </citation>
    <scope>NUCLEOTIDE SEQUENCE [LARGE SCALE GENOMIC DNA]</scope>
    <source>
        <strain evidence="12 13">JCM 15093</strain>
    </source>
</reference>
<dbReference type="PROSITE" id="PS51202">
    <property type="entry name" value="RCK_C"/>
    <property type="match status" value="1"/>
</dbReference>
<dbReference type="InterPro" id="IPR036721">
    <property type="entry name" value="RCK_C_sf"/>
</dbReference>
<feature type="transmembrane region" description="Helical" evidence="10">
    <location>
        <begin position="124"/>
        <end position="146"/>
    </location>
</feature>
<feature type="domain" description="RCK C-terminal" evidence="11">
    <location>
        <begin position="409"/>
        <end position="482"/>
    </location>
</feature>
<comment type="subcellular location">
    <subcellularLocation>
        <location evidence="1">Cell membrane</location>
        <topology evidence="1">Multi-pass membrane protein</topology>
    </subcellularLocation>
</comment>
<dbReference type="EMBL" id="BAJS01000017">
    <property type="protein sequence ID" value="GAK37285.1"/>
    <property type="molecule type" value="Genomic_DNA"/>
</dbReference>
<keyword evidence="5" id="KW-0630">Potassium</keyword>
<dbReference type="NCBIfam" id="NF003716">
    <property type="entry name" value="PRK05326.1-3"/>
    <property type="match status" value="1"/>
</dbReference>